<proteinExistence type="predicted"/>
<evidence type="ECO:0000256" key="1">
    <source>
        <dbReference type="SAM" id="MobiDB-lite"/>
    </source>
</evidence>
<sequence>MSEYEDVESDEEETYYGSYRYNTSTSHSLSNEEEAINASGDDYSLESERSDIVEEDIQELIEEEESEGNVSKLQFPSSDGYYEHFIKSEVYPSFVKEKSHASVIDAAEDEQVILDDTTSIDKLSLYGLDYKDDDPDFTNHIESDILKEEFCSHNSVCDPGFHEHDYDNYFVTSPTEIRKMSNSFRVTISPSTENSESHSNHTFNYPHSTQLNNTYLMEPTDNLMFDDGSTDGKSESFESTDVKEIQENTNINKITHPSLYDTCDSAISLSFIRKFSERNENGTNEISRSSSLLESGRDSASLGDTWGSSNLSYPRCRSDSSGNVSDVEMNHLSTTFTKIDLASALDSVLKKRQGGRVDNRETSKAFVQEYGKIRSCNDGSPYHNNVLKSEIPQGSCAWKALNNIYHEDSEV</sequence>
<evidence type="ECO:0000313" key="2">
    <source>
        <dbReference type="EMBL" id="CAL4069715.1"/>
    </source>
</evidence>
<feature type="compositionally biased region" description="Polar residues" evidence="1">
    <location>
        <begin position="20"/>
        <end position="29"/>
    </location>
</feature>
<protein>
    <submittedName>
        <fullName evidence="2">Uncharacterized protein</fullName>
    </submittedName>
</protein>
<keyword evidence="3" id="KW-1185">Reference proteome</keyword>
<dbReference type="AlphaFoldDB" id="A0AAV2Q553"/>
<reference evidence="2 3" key="1">
    <citation type="submission" date="2024-05" db="EMBL/GenBank/DDBJ databases">
        <authorList>
            <person name="Wallberg A."/>
        </authorList>
    </citation>
    <scope>NUCLEOTIDE SEQUENCE [LARGE SCALE GENOMIC DNA]</scope>
</reference>
<name>A0AAV2Q553_MEGNR</name>
<feature type="compositionally biased region" description="Acidic residues" evidence="1">
    <location>
        <begin position="1"/>
        <end position="14"/>
    </location>
</feature>
<accession>A0AAV2Q553</accession>
<gene>
    <name evidence="2" type="ORF">MNOR_LOCUS8003</name>
</gene>
<feature type="region of interest" description="Disordered" evidence="1">
    <location>
        <begin position="1"/>
        <end position="48"/>
    </location>
</feature>
<evidence type="ECO:0000313" key="3">
    <source>
        <dbReference type="Proteomes" id="UP001497623"/>
    </source>
</evidence>
<organism evidence="2 3">
    <name type="scientific">Meganyctiphanes norvegica</name>
    <name type="common">Northern krill</name>
    <name type="synonym">Thysanopoda norvegica</name>
    <dbReference type="NCBI Taxonomy" id="48144"/>
    <lineage>
        <taxon>Eukaryota</taxon>
        <taxon>Metazoa</taxon>
        <taxon>Ecdysozoa</taxon>
        <taxon>Arthropoda</taxon>
        <taxon>Crustacea</taxon>
        <taxon>Multicrustacea</taxon>
        <taxon>Malacostraca</taxon>
        <taxon>Eumalacostraca</taxon>
        <taxon>Eucarida</taxon>
        <taxon>Euphausiacea</taxon>
        <taxon>Euphausiidae</taxon>
        <taxon>Meganyctiphanes</taxon>
    </lineage>
</organism>
<dbReference type="EMBL" id="CAXKWB010003626">
    <property type="protein sequence ID" value="CAL4069715.1"/>
    <property type="molecule type" value="Genomic_DNA"/>
</dbReference>
<comment type="caution">
    <text evidence="2">The sequence shown here is derived from an EMBL/GenBank/DDBJ whole genome shotgun (WGS) entry which is preliminary data.</text>
</comment>
<dbReference type="Proteomes" id="UP001497623">
    <property type="component" value="Unassembled WGS sequence"/>
</dbReference>